<evidence type="ECO:0000256" key="3">
    <source>
        <dbReference type="ARBA" id="ARBA00022801"/>
    </source>
</evidence>
<sequence>MRNWLLVIFLSFLIVNASFAQGIGDVALRRGFSVRASGMGGAFTAIADDGSAVFYNPAGLAEPGFTYFFGNPDTNQRNVNGSFELAKIGYAGYGSWRMSNASGETVSTTAMAFGNRAGWLNWGLTYKGINWTVSGVSNSGWTIDLGWLARITPSFKVGLLTQDVLTSQTALEPASGRLGFAYKLFDDSVLVAGDMEIDNNFQNFGHLGIEATIVKGLALRGGVDRADTTLGATLDMSFFSFDYAAVFSQNGQATQKFEAGIKFLPRRERPFSVIKPIEYALIDVSGSIKGGRTEFSFLGGLRPGLDSILSDIRAATKDKAIDGIMLRLGGFSGGLGGMAVVQEIRDELKRARKNGKKIIAYVEGSAVEDEYYLAAIADKIVAPPGAAIGGLGKSLAIYRLKGLYEKFGVAWQIFKQGKYKDAFDPYARDEMSPEQAEALEGLVADLYRQMITDIAEDRGMKLAEVKSLGDGMIYSAREARRMGLVDEIGYYKDAQRLAAELAGEKKDKPAQIVEPKEVVPDEVFLASVFGVAVIEIDGEIISGSGGENIIFGGRYVGAETITKYIKKASDDVLIKAIILRINSPGGDAVASGEINKTLKYAKEKGKLVIASIGNMGTSGGYYIAVAADKIVADRSSLTGSIGVIGYLPYYMELYKKADIKAEIIKEGKHSDMFSGARKMTAEEIAAIEAIQKESYDEFIQAVVAGRNLSTGEVETLAQGRLYSGAQALALGLIDRLGGFSDAIDLAKTEAKIIGEPRLVFYHERSYFFPFGEGMVESLGLSLLPLLRPGHN</sequence>
<dbReference type="Gene3D" id="2.40.160.60">
    <property type="entry name" value="Outer membrane protein transport protein (OMPP1/FadL/TodX)"/>
    <property type="match status" value="1"/>
</dbReference>
<dbReference type="Proteomes" id="UP000176938">
    <property type="component" value="Unassembled WGS sequence"/>
</dbReference>
<evidence type="ECO:0000313" key="8">
    <source>
        <dbReference type="Proteomes" id="UP000176938"/>
    </source>
</evidence>
<comment type="caution">
    <text evidence="7">The sequence shown here is derived from an EMBL/GenBank/DDBJ whole genome shotgun (WGS) entry which is preliminary data.</text>
</comment>
<dbReference type="SUPFAM" id="SSF52096">
    <property type="entry name" value="ClpP/crotonase"/>
    <property type="match status" value="2"/>
</dbReference>
<evidence type="ECO:0000256" key="2">
    <source>
        <dbReference type="ARBA" id="ARBA00022670"/>
    </source>
</evidence>
<name>A0A1F4R8E8_UNCSA</name>
<dbReference type="PANTHER" id="PTHR33209">
    <property type="entry name" value="PROTEASE 4"/>
    <property type="match status" value="1"/>
</dbReference>
<dbReference type="InterPro" id="IPR004635">
    <property type="entry name" value="Pept_S49_SppA"/>
</dbReference>
<feature type="chain" id="PRO_5009514119" description="Peptidase S49 domain-containing protein" evidence="5">
    <location>
        <begin position="21"/>
        <end position="791"/>
    </location>
</feature>
<feature type="signal peptide" evidence="5">
    <location>
        <begin position="1"/>
        <end position="20"/>
    </location>
</feature>
<dbReference type="CDD" id="cd07023">
    <property type="entry name" value="S49_Sppa_N_C"/>
    <property type="match status" value="1"/>
</dbReference>
<proteinExistence type="inferred from homology"/>
<dbReference type="EMBL" id="METP01000051">
    <property type="protein sequence ID" value="OGC04454.1"/>
    <property type="molecule type" value="Genomic_DNA"/>
</dbReference>
<dbReference type="InterPro" id="IPR047217">
    <property type="entry name" value="S49_SppA_67K_type_N"/>
</dbReference>
<dbReference type="InterPro" id="IPR002142">
    <property type="entry name" value="Peptidase_S49"/>
</dbReference>
<evidence type="ECO:0000256" key="4">
    <source>
        <dbReference type="ARBA" id="ARBA00022825"/>
    </source>
</evidence>
<keyword evidence="5" id="KW-0732">Signal</keyword>
<comment type="similarity">
    <text evidence="1">Belongs to the peptidase S49 family.</text>
</comment>
<dbReference type="Gene3D" id="3.90.226.10">
    <property type="entry name" value="2-enoyl-CoA Hydratase, Chain A, domain 1"/>
    <property type="match status" value="2"/>
</dbReference>
<accession>A0A1F4R8E8</accession>
<dbReference type="Gene3D" id="6.20.330.10">
    <property type="match status" value="2"/>
</dbReference>
<dbReference type="InterPro" id="IPR047272">
    <property type="entry name" value="S49_SppA_C"/>
</dbReference>
<dbReference type="NCBIfam" id="TIGR00706">
    <property type="entry name" value="SppA_dom"/>
    <property type="match status" value="1"/>
</dbReference>
<evidence type="ECO:0000256" key="1">
    <source>
        <dbReference type="ARBA" id="ARBA00008683"/>
    </source>
</evidence>
<dbReference type="CDD" id="cd07018">
    <property type="entry name" value="S49_SppA_67K_type"/>
    <property type="match status" value="1"/>
</dbReference>
<evidence type="ECO:0000313" key="7">
    <source>
        <dbReference type="EMBL" id="OGC04454.1"/>
    </source>
</evidence>
<dbReference type="PANTHER" id="PTHR33209:SF1">
    <property type="entry name" value="PEPTIDASE S49 DOMAIN-CONTAINING PROTEIN"/>
    <property type="match status" value="1"/>
</dbReference>
<keyword evidence="3" id="KW-0378">Hydrolase</keyword>
<feature type="domain" description="Peptidase S49" evidence="6">
    <location>
        <begin position="602"/>
        <end position="752"/>
    </location>
</feature>
<organism evidence="7 8">
    <name type="scientific">candidate division WOR-1 bacterium RIFCSPLOWO2_02_FULL_46_20</name>
    <dbReference type="NCBI Taxonomy" id="1802567"/>
    <lineage>
        <taxon>Bacteria</taxon>
        <taxon>Bacillati</taxon>
        <taxon>Saganbacteria</taxon>
    </lineage>
</organism>
<evidence type="ECO:0000256" key="5">
    <source>
        <dbReference type="SAM" id="SignalP"/>
    </source>
</evidence>
<dbReference type="InterPro" id="IPR029045">
    <property type="entry name" value="ClpP/crotonase-like_dom_sf"/>
</dbReference>
<protein>
    <recommendedName>
        <fullName evidence="6">Peptidase S49 domain-containing protein</fullName>
    </recommendedName>
</protein>
<dbReference type="GO" id="GO:0008236">
    <property type="term" value="F:serine-type peptidase activity"/>
    <property type="evidence" value="ECO:0007669"/>
    <property type="project" value="UniProtKB-KW"/>
</dbReference>
<reference evidence="7 8" key="1">
    <citation type="journal article" date="2016" name="Nat. Commun.">
        <title>Thousands of microbial genomes shed light on interconnected biogeochemical processes in an aquifer system.</title>
        <authorList>
            <person name="Anantharaman K."/>
            <person name="Brown C.T."/>
            <person name="Hug L.A."/>
            <person name="Sharon I."/>
            <person name="Castelle C.J."/>
            <person name="Probst A.J."/>
            <person name="Thomas B.C."/>
            <person name="Singh A."/>
            <person name="Wilkins M.J."/>
            <person name="Karaoz U."/>
            <person name="Brodie E.L."/>
            <person name="Williams K.H."/>
            <person name="Hubbard S.S."/>
            <person name="Banfield J.F."/>
        </authorList>
    </citation>
    <scope>NUCLEOTIDE SEQUENCE [LARGE SCALE GENOMIC DNA]</scope>
</reference>
<keyword evidence="2" id="KW-0645">Protease</keyword>
<dbReference type="SUPFAM" id="SSF56935">
    <property type="entry name" value="Porins"/>
    <property type="match status" value="1"/>
</dbReference>
<evidence type="ECO:0000259" key="6">
    <source>
        <dbReference type="Pfam" id="PF01343"/>
    </source>
</evidence>
<dbReference type="Pfam" id="PF01343">
    <property type="entry name" value="Peptidase_S49"/>
    <property type="match status" value="2"/>
</dbReference>
<dbReference type="GO" id="GO:0006508">
    <property type="term" value="P:proteolysis"/>
    <property type="evidence" value="ECO:0007669"/>
    <property type="project" value="UniProtKB-KW"/>
</dbReference>
<keyword evidence="4" id="KW-0720">Serine protease</keyword>
<feature type="domain" description="Peptidase S49" evidence="6">
    <location>
        <begin position="351"/>
        <end position="503"/>
    </location>
</feature>
<dbReference type="AlphaFoldDB" id="A0A1F4R8E8"/>
<gene>
    <name evidence="7" type="ORF">A3H38_02020</name>
</gene>